<protein>
    <submittedName>
        <fullName evidence="1">Uncharacterized protein</fullName>
    </submittedName>
</protein>
<evidence type="ECO:0000313" key="2">
    <source>
        <dbReference type="Proteomes" id="UP000094068"/>
    </source>
</evidence>
<dbReference type="EMBL" id="MIJZ01000015">
    <property type="protein sequence ID" value="OEG10415.1"/>
    <property type="molecule type" value="Genomic_DNA"/>
</dbReference>
<gene>
    <name evidence="1" type="ORF">BCR21_13800</name>
</gene>
<comment type="caution">
    <text evidence="1">The sequence shown here is derived from an EMBL/GenBank/DDBJ whole genome shotgun (WGS) entry which is preliminary data.</text>
</comment>
<accession>A0A1E5GCV0</accession>
<sequence>MYLMKMQSRKESYLEELFLLFQSLKGSVFPVVGTGLGVAIGLGIGGANQMVQFFWPNMYSDLKKTVNGGIDKLADGAQKITDKTGKWLNDTGKSIGKNVNNMKNNISNAWNGVCKSFAW</sequence>
<name>A0A1E5GCV0_9ENTE</name>
<proteinExistence type="predicted"/>
<evidence type="ECO:0000313" key="1">
    <source>
        <dbReference type="EMBL" id="OEG10415.1"/>
    </source>
</evidence>
<dbReference type="AlphaFoldDB" id="A0A1E5GCV0"/>
<keyword evidence="2" id="KW-1185">Reference proteome</keyword>
<dbReference type="STRING" id="903984.BCR21_13800"/>
<dbReference type="Proteomes" id="UP000094068">
    <property type="component" value="Unassembled WGS sequence"/>
</dbReference>
<reference evidence="2" key="1">
    <citation type="submission" date="2016-09" db="EMBL/GenBank/DDBJ databases">
        <authorList>
            <person name="Gulvik C.A."/>
        </authorList>
    </citation>
    <scope>NUCLEOTIDE SEQUENCE [LARGE SCALE GENOMIC DNA]</scope>
    <source>
        <strain evidence="2">DSM 23328</strain>
    </source>
</reference>
<organism evidence="1 2">
    <name type="scientific">Enterococcus ureasiticus</name>
    <dbReference type="NCBI Taxonomy" id="903984"/>
    <lineage>
        <taxon>Bacteria</taxon>
        <taxon>Bacillati</taxon>
        <taxon>Bacillota</taxon>
        <taxon>Bacilli</taxon>
        <taxon>Lactobacillales</taxon>
        <taxon>Enterococcaceae</taxon>
        <taxon>Enterococcus</taxon>
    </lineage>
</organism>